<evidence type="ECO:0000313" key="2">
    <source>
        <dbReference type="EMBL" id="GFE78500.1"/>
    </source>
</evidence>
<proteinExistence type="predicted"/>
<dbReference type="RefSeq" id="WP_161810394.1">
    <property type="nucleotide sequence ID" value="NZ_BLJN01000001.1"/>
</dbReference>
<dbReference type="InterPro" id="IPR007569">
    <property type="entry name" value="DUF559"/>
</dbReference>
<evidence type="ECO:0000313" key="3">
    <source>
        <dbReference type="Proteomes" id="UP000445000"/>
    </source>
</evidence>
<dbReference type="Proteomes" id="UP000445000">
    <property type="component" value="Unassembled WGS sequence"/>
</dbReference>
<comment type="caution">
    <text evidence="2">The sequence shown here is derived from an EMBL/GenBank/DDBJ whole genome shotgun (WGS) entry which is preliminary data.</text>
</comment>
<reference evidence="3" key="1">
    <citation type="submission" date="2020-01" db="EMBL/GenBank/DDBJ databases">
        <title>'Steroidobacter agaridevorans' sp. nov., agar-degrading bacteria isolated from rhizosphere soils.</title>
        <authorList>
            <person name="Ikenaga M."/>
            <person name="Kataoka M."/>
            <person name="Murouchi A."/>
            <person name="Katsuragi S."/>
            <person name="Sakai M."/>
        </authorList>
    </citation>
    <scope>NUCLEOTIDE SEQUENCE [LARGE SCALE GENOMIC DNA]</scope>
    <source>
        <strain evidence="3">YU21-B</strain>
    </source>
</reference>
<dbReference type="EMBL" id="BLJN01000001">
    <property type="protein sequence ID" value="GFE78500.1"/>
    <property type="molecule type" value="Genomic_DNA"/>
</dbReference>
<evidence type="ECO:0000259" key="1">
    <source>
        <dbReference type="Pfam" id="PF04480"/>
    </source>
</evidence>
<name>A0A829Y5L5_9GAMM</name>
<feature type="domain" description="DUF559" evidence="1">
    <location>
        <begin position="11"/>
        <end position="100"/>
    </location>
</feature>
<dbReference type="AlphaFoldDB" id="A0A829Y5L5"/>
<sequence>MLTKDFKDRSAKERIARESQALAELLAARELREFPSTRQCEIGPFVVECLFAEQALVVELSPSDARLKFLTDMGYRVLAIDPRELSRHPRRVLRRLHAALKR</sequence>
<organism evidence="2 3">
    <name type="scientific">Steroidobacter agaridevorans</name>
    <dbReference type="NCBI Taxonomy" id="2695856"/>
    <lineage>
        <taxon>Bacteria</taxon>
        <taxon>Pseudomonadati</taxon>
        <taxon>Pseudomonadota</taxon>
        <taxon>Gammaproteobacteria</taxon>
        <taxon>Steroidobacterales</taxon>
        <taxon>Steroidobacteraceae</taxon>
        <taxon>Steroidobacter</taxon>
    </lineage>
</organism>
<dbReference type="Pfam" id="PF04480">
    <property type="entry name" value="DUF559"/>
    <property type="match status" value="1"/>
</dbReference>
<gene>
    <name evidence="2" type="ORF">GCM10011487_05000</name>
</gene>
<keyword evidence="3" id="KW-1185">Reference proteome</keyword>
<accession>A0A829Y5L5</accession>
<protein>
    <recommendedName>
        <fullName evidence="1">DUF559 domain-containing protein</fullName>
    </recommendedName>
</protein>